<evidence type="ECO:0000256" key="2">
    <source>
        <dbReference type="ARBA" id="ARBA00022703"/>
    </source>
</evidence>
<evidence type="ECO:0000259" key="5">
    <source>
        <dbReference type="PROSITE" id="PS50207"/>
    </source>
</evidence>
<evidence type="ECO:0000256" key="4">
    <source>
        <dbReference type="SAM" id="MobiDB-lite"/>
    </source>
</evidence>
<dbReference type="PANTHER" id="PTHR48169:SF7">
    <property type="entry name" value="CASPASE 10"/>
    <property type="match status" value="1"/>
</dbReference>
<dbReference type="GO" id="GO:0004197">
    <property type="term" value="F:cysteine-type endopeptidase activity"/>
    <property type="evidence" value="ECO:0007669"/>
    <property type="project" value="InterPro"/>
</dbReference>
<dbReference type="EMBL" id="JAZDUA010000741">
    <property type="protein sequence ID" value="KAK7789519.1"/>
    <property type="molecule type" value="Genomic_DNA"/>
</dbReference>
<dbReference type="InterPro" id="IPR011600">
    <property type="entry name" value="Pept_C14_caspase"/>
</dbReference>
<feature type="domain" description="Caspase family p20" evidence="6">
    <location>
        <begin position="386"/>
        <end position="523"/>
    </location>
</feature>
<dbReference type="GO" id="GO:0006508">
    <property type="term" value="P:proteolysis"/>
    <property type="evidence" value="ECO:0007669"/>
    <property type="project" value="InterPro"/>
</dbReference>
<dbReference type="PROSITE" id="PS50207">
    <property type="entry name" value="CASPASE_P10"/>
    <property type="match status" value="1"/>
</dbReference>
<accession>A0AAN9V6Z6</accession>
<keyword evidence="2" id="KW-0053">Apoptosis</keyword>
<dbReference type="AlphaFoldDB" id="A0AAN9V6Z6"/>
<keyword evidence="8" id="KW-1185">Reference proteome</keyword>
<proteinExistence type="inferred from homology"/>
<dbReference type="SUPFAM" id="SSF52129">
    <property type="entry name" value="Caspase-like"/>
    <property type="match status" value="1"/>
</dbReference>
<feature type="compositionally biased region" description="Basic residues" evidence="4">
    <location>
        <begin position="65"/>
        <end position="74"/>
    </location>
</feature>
<protein>
    <recommendedName>
        <fullName evidence="9">Caspase-8</fullName>
    </recommendedName>
</protein>
<feature type="compositionally biased region" description="Acidic residues" evidence="4">
    <location>
        <begin position="47"/>
        <end position="58"/>
    </location>
</feature>
<dbReference type="Pfam" id="PF00656">
    <property type="entry name" value="Peptidase_C14"/>
    <property type="match status" value="1"/>
</dbReference>
<dbReference type="GO" id="GO:0006915">
    <property type="term" value="P:apoptotic process"/>
    <property type="evidence" value="ECO:0007669"/>
    <property type="project" value="UniProtKB-KW"/>
</dbReference>
<feature type="domain" description="Caspase family p10" evidence="5">
    <location>
        <begin position="539"/>
        <end position="629"/>
    </location>
</feature>
<name>A0AAN9V6Z6_9ORTH</name>
<dbReference type="PROSITE" id="PS50208">
    <property type="entry name" value="CASPASE_P20"/>
    <property type="match status" value="1"/>
</dbReference>
<dbReference type="GO" id="GO:0051604">
    <property type="term" value="P:protein maturation"/>
    <property type="evidence" value="ECO:0007669"/>
    <property type="project" value="UniProtKB-ARBA"/>
</dbReference>
<evidence type="ECO:0000259" key="6">
    <source>
        <dbReference type="PROSITE" id="PS50208"/>
    </source>
</evidence>
<dbReference type="GO" id="GO:0043067">
    <property type="term" value="P:regulation of programmed cell death"/>
    <property type="evidence" value="ECO:0007669"/>
    <property type="project" value="UniProtKB-ARBA"/>
</dbReference>
<reference evidence="7 8" key="1">
    <citation type="submission" date="2024-03" db="EMBL/GenBank/DDBJ databases">
        <title>The genome assembly and annotation of the cricket Gryllus longicercus Weissman &amp; Gray.</title>
        <authorList>
            <person name="Szrajer S."/>
            <person name="Gray D."/>
            <person name="Ylla G."/>
        </authorList>
    </citation>
    <scope>NUCLEOTIDE SEQUENCE [LARGE SCALE GENOMIC DNA]</scope>
    <source>
        <strain evidence="7">DAG 2021-001</strain>
        <tissue evidence="7">Whole body minus gut</tissue>
    </source>
</reference>
<dbReference type="InterPro" id="IPR029030">
    <property type="entry name" value="Caspase-like_dom_sf"/>
</dbReference>
<dbReference type="GO" id="GO:0005737">
    <property type="term" value="C:cytoplasm"/>
    <property type="evidence" value="ECO:0007669"/>
    <property type="project" value="UniProtKB-ARBA"/>
</dbReference>
<evidence type="ECO:0000256" key="3">
    <source>
        <dbReference type="RuleBase" id="RU003971"/>
    </source>
</evidence>
<sequence>MMANFIPRISVDGLITAADESDINSLVSSVLSMTSEMNFSSYAPDSLSEDSSENDDVERETNKINCHKPRKNEKRKCSDRKEDHTNISSVIRKSEKNLTSDAYGIRSNISSLHENEAASAQSGVFCLNTRIVEEIEDDLQFYEKVSLVFLLYDSDDLALQRLKTALRSHNTGSFTHCRLLSDWALHETSDNWQGKFLEALSIIKNISWVKKLGVSVEEMNVRFLPKNPEASLYVDLLRKALYIVCESLTYEQLKRLQMLVDRDMEIIGRMPDRYDEELMEMNILHWMSQRYLNIGVVGSCDVNIKNLTKHLKVMEEYRFVDYLESIARRYYKPVDVITEPTSFSDRLSMKSAFSQGGISSHSVVSQCQEESSVECVNNTYAIDPRNVGFCVIINQKTFYKETNPKLKHLVHEDYLEPRIGTDIDRDRLCEIFMSFGFFVKIWENLTHIELLQAIQESATNLVKQEHSCFVLCILSHGRKNAVYGVNSIAVEMQDIEKFLHGKYCPKLLDKPKIIIVQSCQGLVKQNAYISDIGEDGASPSKSSPEVSDTLTFWSTVPGYAAFRDRITGSWFVRALWDEMLHKKSYGLDIFTIFVNVTAQVCNKRAPIDGELKAMTPQFSSCFRKKLIFPIHQDARKAAAKRMFERYLFDCLLNDFIEEKVVLSNK</sequence>
<dbReference type="InterPro" id="IPR002138">
    <property type="entry name" value="Pept_C14_p10"/>
</dbReference>
<evidence type="ECO:0000256" key="1">
    <source>
        <dbReference type="ARBA" id="ARBA00010134"/>
    </source>
</evidence>
<gene>
    <name evidence="7" type="ORF">R5R35_000828</name>
</gene>
<dbReference type="SMART" id="SM00115">
    <property type="entry name" value="CASc"/>
    <property type="match status" value="1"/>
</dbReference>
<dbReference type="Gene3D" id="3.40.50.1460">
    <property type="match status" value="1"/>
</dbReference>
<comment type="caution">
    <text evidence="7">The sequence shown here is derived from an EMBL/GenBank/DDBJ whole genome shotgun (WGS) entry which is preliminary data.</text>
</comment>
<evidence type="ECO:0008006" key="9">
    <source>
        <dbReference type="Google" id="ProtNLM"/>
    </source>
</evidence>
<dbReference type="Proteomes" id="UP001378592">
    <property type="component" value="Unassembled WGS sequence"/>
</dbReference>
<feature type="compositionally biased region" description="Basic and acidic residues" evidence="4">
    <location>
        <begin position="75"/>
        <end position="85"/>
    </location>
</feature>
<dbReference type="InterPro" id="IPR056259">
    <property type="entry name" value="Dredd_N"/>
</dbReference>
<dbReference type="InterPro" id="IPR056260">
    <property type="entry name" value="Dredd_2nd"/>
</dbReference>
<evidence type="ECO:0000313" key="8">
    <source>
        <dbReference type="Proteomes" id="UP001378592"/>
    </source>
</evidence>
<dbReference type="InterPro" id="IPR015917">
    <property type="entry name" value="Pept_C14A"/>
</dbReference>
<dbReference type="PRINTS" id="PR00376">
    <property type="entry name" value="IL1BCENZYME"/>
</dbReference>
<evidence type="ECO:0000313" key="7">
    <source>
        <dbReference type="EMBL" id="KAK7789519.1"/>
    </source>
</evidence>
<dbReference type="Pfam" id="PF23725">
    <property type="entry name" value="Dredd_N"/>
    <property type="match status" value="1"/>
</dbReference>
<dbReference type="InterPro" id="IPR001309">
    <property type="entry name" value="Pept_C14_p20"/>
</dbReference>
<dbReference type="Pfam" id="PF23724">
    <property type="entry name" value="Dredd_2nd"/>
    <property type="match status" value="1"/>
</dbReference>
<organism evidence="7 8">
    <name type="scientific">Gryllus longicercus</name>
    <dbReference type="NCBI Taxonomy" id="2509291"/>
    <lineage>
        <taxon>Eukaryota</taxon>
        <taxon>Metazoa</taxon>
        <taxon>Ecdysozoa</taxon>
        <taxon>Arthropoda</taxon>
        <taxon>Hexapoda</taxon>
        <taxon>Insecta</taxon>
        <taxon>Pterygota</taxon>
        <taxon>Neoptera</taxon>
        <taxon>Polyneoptera</taxon>
        <taxon>Orthoptera</taxon>
        <taxon>Ensifera</taxon>
        <taxon>Gryllidea</taxon>
        <taxon>Grylloidea</taxon>
        <taxon>Gryllidae</taxon>
        <taxon>Gryllinae</taxon>
        <taxon>Gryllus</taxon>
    </lineage>
</organism>
<dbReference type="PANTHER" id="PTHR48169">
    <property type="entry name" value="DED DOMAIN-CONTAINING PROTEIN"/>
    <property type="match status" value="1"/>
</dbReference>
<comment type="similarity">
    <text evidence="1 3">Belongs to the peptidase C14A family.</text>
</comment>
<feature type="region of interest" description="Disordered" evidence="4">
    <location>
        <begin position="41"/>
        <end position="91"/>
    </location>
</feature>